<evidence type="ECO:0000313" key="2">
    <source>
        <dbReference type="Proteomes" id="UP001597541"/>
    </source>
</evidence>
<dbReference type="EMBL" id="JBHUME010000013">
    <property type="protein sequence ID" value="MFD2614748.1"/>
    <property type="molecule type" value="Genomic_DNA"/>
</dbReference>
<proteinExistence type="predicted"/>
<dbReference type="Proteomes" id="UP001597541">
    <property type="component" value="Unassembled WGS sequence"/>
</dbReference>
<protein>
    <submittedName>
        <fullName evidence="1">ATP-grasp fold amidoligase family protein</fullName>
    </submittedName>
</protein>
<dbReference type="RefSeq" id="WP_377605960.1">
    <property type="nucleotide sequence ID" value="NZ_JBHUME010000013.1"/>
</dbReference>
<sequence length="283" mass="32839">MLNYIMSNFTKFQGYVPDLKNPQTFSEKLQYIKLHGNLQRLSNYVDKYNVRDYVKKTIGQEYLIPMVGIYETIEQIDFNQLPSSFIMKATHGSGWNIIVKDKNKVDWNSICIQMRSWLDSNYGDMTGELCYKPLQGRVIVEELIYDPSGDLKDYKFFCFGGVPHFIQVDSGRFDNHKRNLYDTHWNKLPLVLLYENISETVSMPKNFDKMLSLAAQLSKPFGFVRVDLYEANNVVYFGELTFVPGNGFEAFNPRQFDHQFGELLDLKTYLSDITNIGGALLEN</sequence>
<accession>A0ABW5PIY1</accession>
<dbReference type="InterPro" id="IPR029465">
    <property type="entry name" value="ATPgrasp_TupA"/>
</dbReference>
<gene>
    <name evidence="1" type="ORF">ACFSUF_20245</name>
</gene>
<dbReference type="Pfam" id="PF14305">
    <property type="entry name" value="ATPgrasp_TupA"/>
    <property type="match status" value="1"/>
</dbReference>
<reference evidence="2" key="1">
    <citation type="journal article" date="2019" name="Int. J. Syst. Evol. Microbiol.">
        <title>The Global Catalogue of Microorganisms (GCM) 10K type strain sequencing project: providing services to taxonomists for standard genome sequencing and annotation.</title>
        <authorList>
            <consortium name="The Broad Institute Genomics Platform"/>
            <consortium name="The Broad Institute Genome Sequencing Center for Infectious Disease"/>
            <person name="Wu L."/>
            <person name="Ma J."/>
        </authorList>
    </citation>
    <scope>NUCLEOTIDE SEQUENCE [LARGE SCALE GENOMIC DNA]</scope>
    <source>
        <strain evidence="2">KCTC 3950</strain>
    </source>
</reference>
<organism evidence="1 2">
    <name type="scientific">Paenibacillus gansuensis</name>
    <dbReference type="NCBI Taxonomy" id="306542"/>
    <lineage>
        <taxon>Bacteria</taxon>
        <taxon>Bacillati</taxon>
        <taxon>Bacillota</taxon>
        <taxon>Bacilli</taxon>
        <taxon>Bacillales</taxon>
        <taxon>Paenibacillaceae</taxon>
        <taxon>Paenibacillus</taxon>
    </lineage>
</organism>
<name>A0ABW5PIY1_9BACL</name>
<keyword evidence="2" id="KW-1185">Reference proteome</keyword>
<evidence type="ECO:0000313" key="1">
    <source>
        <dbReference type="EMBL" id="MFD2614748.1"/>
    </source>
</evidence>
<comment type="caution">
    <text evidence="1">The sequence shown here is derived from an EMBL/GenBank/DDBJ whole genome shotgun (WGS) entry which is preliminary data.</text>
</comment>